<keyword evidence="3" id="KW-1185">Reference proteome</keyword>
<accession>A0ABT7XZH8</accession>
<name>A0ABT7XZH8_9VIBR</name>
<sequence length="282" mass="32118">MFPSVLNVLVKHKEHCNLDSFPLRFGFSFASDQILTLKRESAADNSRQHNNRWKFKGTMTLPDADRVEQATFVVLKDKEEFRLVTAWRNDGNTEFYLSEVMKSLRKAGELSVEDLLAFHPRYKEGKLCSHAELVLALSANKSSEQIAKIQSQSELAVQRAQEEIDLLRKENRELKKENMILKQQIESERLKAGANNTVNVTSPNTLLSVRTDVPHYGSSCTELTLADGMKWYMKTSTFDKNGDVTRQAQSLIGKPVVVTSWDPVNEPGKWSSRGYFRNVYLA</sequence>
<comment type="caution">
    <text evidence="2">The sequence shown here is derived from an EMBL/GenBank/DDBJ whole genome shotgun (WGS) entry which is preliminary data.</text>
</comment>
<gene>
    <name evidence="2" type="ORF">QWJ08_07190</name>
</gene>
<keyword evidence="2" id="KW-0131">Cell cycle</keyword>
<dbReference type="Proteomes" id="UP001169719">
    <property type="component" value="Unassembled WGS sequence"/>
</dbReference>
<proteinExistence type="predicted"/>
<keyword evidence="2" id="KW-0132">Cell division</keyword>
<protein>
    <submittedName>
        <fullName evidence="2">Cell division protein ZapB</fullName>
    </submittedName>
</protein>
<evidence type="ECO:0000313" key="3">
    <source>
        <dbReference type="Proteomes" id="UP001169719"/>
    </source>
</evidence>
<evidence type="ECO:0000313" key="2">
    <source>
        <dbReference type="EMBL" id="MDN2481176.1"/>
    </source>
</evidence>
<keyword evidence="1" id="KW-0175">Coiled coil</keyword>
<organism evidence="2 3">
    <name type="scientific">Vibrio agarivorans</name>
    <dbReference type="NCBI Taxonomy" id="153622"/>
    <lineage>
        <taxon>Bacteria</taxon>
        <taxon>Pseudomonadati</taxon>
        <taxon>Pseudomonadota</taxon>
        <taxon>Gammaproteobacteria</taxon>
        <taxon>Vibrionales</taxon>
        <taxon>Vibrionaceae</taxon>
        <taxon>Vibrio</taxon>
    </lineage>
</organism>
<reference evidence="2" key="1">
    <citation type="submission" date="2024-05" db="EMBL/GenBank/DDBJ databases">
        <title>Genome Sequences of Four Agar- Degrading Marine Bacteria.</title>
        <authorList>
            <person name="Phillips E.K."/>
            <person name="Shaffer J.C."/>
            <person name="Henson M.W."/>
            <person name="Temperton B."/>
            <person name="Thrash C.J."/>
            <person name="Martin M.O."/>
        </authorList>
    </citation>
    <scope>NUCLEOTIDE SEQUENCE</scope>
    <source>
        <strain evidence="2">EKP203</strain>
    </source>
</reference>
<dbReference type="RefSeq" id="WP_289961311.1">
    <property type="nucleotide sequence ID" value="NZ_JAUEOZ010000001.1"/>
</dbReference>
<feature type="coiled-coil region" evidence="1">
    <location>
        <begin position="150"/>
        <end position="191"/>
    </location>
</feature>
<dbReference type="GO" id="GO:0051301">
    <property type="term" value="P:cell division"/>
    <property type="evidence" value="ECO:0007669"/>
    <property type="project" value="UniProtKB-KW"/>
</dbReference>
<dbReference type="EMBL" id="JAUEOZ010000001">
    <property type="protein sequence ID" value="MDN2481176.1"/>
    <property type="molecule type" value="Genomic_DNA"/>
</dbReference>
<evidence type="ECO:0000256" key="1">
    <source>
        <dbReference type="SAM" id="Coils"/>
    </source>
</evidence>